<accession>A0A2G1BPU5</accession>
<comment type="caution">
    <text evidence="1">The sequence shown here is derived from an EMBL/GenBank/DDBJ whole genome shotgun (WGS) entry which is preliminary data.</text>
</comment>
<sequence>MRGKVENITVRVGELGTVHTLVLTETATTEIYTSTLIDALPIVASAHAPLCTTARYCVVVVRLVAVKVLVVLAIS</sequence>
<dbReference type="Proteomes" id="UP000222163">
    <property type="component" value="Unassembled WGS sequence"/>
</dbReference>
<dbReference type="EMBL" id="PDUU01000518">
    <property type="protein sequence ID" value="PHN96028.1"/>
    <property type="molecule type" value="Genomic_DNA"/>
</dbReference>
<evidence type="ECO:0000313" key="1">
    <source>
        <dbReference type="EMBL" id="PHN96028.1"/>
    </source>
</evidence>
<protein>
    <submittedName>
        <fullName evidence="1">Uncharacterized protein</fullName>
    </submittedName>
</protein>
<proteinExistence type="predicted"/>
<dbReference type="AlphaFoldDB" id="A0A2G1BPU5"/>
<feature type="non-terminal residue" evidence="1">
    <location>
        <position position="75"/>
    </location>
</feature>
<name>A0A2G1BPU5_9FLAO</name>
<evidence type="ECO:0000313" key="2">
    <source>
        <dbReference type="Proteomes" id="UP000222163"/>
    </source>
</evidence>
<organism evidence="1 2">
    <name type="scientific">Tenacibaculum discolor</name>
    <dbReference type="NCBI Taxonomy" id="361581"/>
    <lineage>
        <taxon>Bacteria</taxon>
        <taxon>Pseudomonadati</taxon>
        <taxon>Bacteroidota</taxon>
        <taxon>Flavobacteriia</taxon>
        <taxon>Flavobacteriales</taxon>
        <taxon>Flavobacteriaceae</taxon>
        <taxon>Tenacibaculum</taxon>
    </lineage>
</organism>
<reference evidence="1 2" key="1">
    <citation type="journal article" date="2016" name="Nat. Commun.">
        <title>Microbial interactions lead to rapid micro-scale successions on model marine particles.</title>
        <authorList>
            <person name="Datta M.S."/>
            <person name="Sliwerska E."/>
            <person name="Gore J."/>
            <person name="Polz M.F."/>
            <person name="Cordero O.X."/>
        </authorList>
    </citation>
    <scope>NUCLEOTIDE SEQUENCE [LARGE SCALE GENOMIC DNA]</scope>
    <source>
        <strain evidence="1 2">4G03</strain>
    </source>
</reference>
<gene>
    <name evidence="1" type="ORF">CSC81_17060</name>
</gene>